<evidence type="ECO:0000313" key="1">
    <source>
        <dbReference type="EMBL" id="SDU35320.1"/>
    </source>
</evidence>
<sequence length="127" mass="14394">MLLRVFWVSLSLGLIFFCAAQQLVIKDLNEALNQQGINTSHVEIVMRNMHPDITYKELKDNMVSSFGEGLVTTYEINSSGMWLEGVDDALFLNGTVFYFKDGVFYGTRLEKGSSLKDIVLDLFIENN</sequence>
<dbReference type="EMBL" id="LT629787">
    <property type="protein sequence ID" value="SDU35320.1"/>
    <property type="molecule type" value="Genomic_DNA"/>
</dbReference>
<dbReference type="AlphaFoldDB" id="A0A1H2HTT6"/>
<dbReference type="Proteomes" id="UP000243924">
    <property type="component" value="Chromosome I"/>
</dbReference>
<reference evidence="2" key="1">
    <citation type="submission" date="2016-10" db="EMBL/GenBank/DDBJ databases">
        <authorList>
            <person name="Varghese N."/>
            <person name="Submissions S."/>
        </authorList>
    </citation>
    <scope>NUCLEOTIDE SEQUENCE [LARGE SCALE GENOMIC DNA]</scope>
    <source>
        <strain evidence="2">CECT 8338</strain>
    </source>
</reference>
<evidence type="ECO:0000313" key="2">
    <source>
        <dbReference type="Proteomes" id="UP000243924"/>
    </source>
</evidence>
<proteinExistence type="predicted"/>
<name>A0A1H2HTT6_9GAMM</name>
<organism evidence="1 2">
    <name type="scientific">Halopseudomonas salegens</name>
    <dbReference type="NCBI Taxonomy" id="1434072"/>
    <lineage>
        <taxon>Bacteria</taxon>
        <taxon>Pseudomonadati</taxon>
        <taxon>Pseudomonadota</taxon>
        <taxon>Gammaproteobacteria</taxon>
        <taxon>Pseudomonadales</taxon>
        <taxon>Pseudomonadaceae</taxon>
        <taxon>Halopseudomonas</taxon>
    </lineage>
</organism>
<accession>A0A1H2HTT6</accession>
<protein>
    <submittedName>
        <fullName evidence="1">Uncharacterized protein</fullName>
    </submittedName>
</protein>
<keyword evidence="2" id="KW-1185">Reference proteome</keyword>
<gene>
    <name evidence="1" type="ORF">SAMN05216210_3308</name>
</gene>
<dbReference type="RefSeq" id="WP_092389057.1">
    <property type="nucleotide sequence ID" value="NZ_LT629787.1"/>
</dbReference>